<evidence type="ECO:0000313" key="2">
    <source>
        <dbReference type="Proteomes" id="UP000799754"/>
    </source>
</evidence>
<dbReference type="Proteomes" id="UP000799754">
    <property type="component" value="Unassembled WGS sequence"/>
</dbReference>
<proteinExistence type="predicted"/>
<gene>
    <name evidence="1" type="ORF">BU25DRAFT_24799</name>
</gene>
<reference evidence="1" key="1">
    <citation type="journal article" date="2020" name="Stud. Mycol.">
        <title>101 Dothideomycetes genomes: a test case for predicting lifestyles and emergence of pathogens.</title>
        <authorList>
            <person name="Haridas S."/>
            <person name="Albert R."/>
            <person name="Binder M."/>
            <person name="Bloem J."/>
            <person name="Labutti K."/>
            <person name="Salamov A."/>
            <person name="Andreopoulos B."/>
            <person name="Baker S."/>
            <person name="Barry K."/>
            <person name="Bills G."/>
            <person name="Bluhm B."/>
            <person name="Cannon C."/>
            <person name="Castanera R."/>
            <person name="Culley D."/>
            <person name="Daum C."/>
            <person name="Ezra D."/>
            <person name="Gonzalez J."/>
            <person name="Henrissat B."/>
            <person name="Kuo A."/>
            <person name="Liang C."/>
            <person name="Lipzen A."/>
            <person name="Lutzoni F."/>
            <person name="Magnuson J."/>
            <person name="Mondo S."/>
            <person name="Nolan M."/>
            <person name="Ohm R."/>
            <person name="Pangilinan J."/>
            <person name="Park H.-J."/>
            <person name="Ramirez L."/>
            <person name="Alfaro M."/>
            <person name="Sun H."/>
            <person name="Tritt A."/>
            <person name="Yoshinaga Y."/>
            <person name="Zwiers L.-H."/>
            <person name="Turgeon B."/>
            <person name="Goodwin S."/>
            <person name="Spatafora J."/>
            <person name="Crous P."/>
            <person name="Grigoriev I."/>
        </authorList>
    </citation>
    <scope>NUCLEOTIDE SEQUENCE</scope>
    <source>
        <strain evidence="1">CBS 525.71</strain>
    </source>
</reference>
<dbReference type="EMBL" id="MU006711">
    <property type="protein sequence ID" value="KAF2628968.1"/>
    <property type="molecule type" value="Genomic_DNA"/>
</dbReference>
<protein>
    <submittedName>
        <fullName evidence="1">Uncharacterized protein</fullName>
    </submittedName>
</protein>
<keyword evidence="2" id="KW-1185">Reference proteome</keyword>
<evidence type="ECO:0000313" key="1">
    <source>
        <dbReference type="EMBL" id="KAF2628968.1"/>
    </source>
</evidence>
<accession>A0ACB6S4J6</accession>
<name>A0ACB6S4J6_9PLEO</name>
<sequence>MAYIQLISSFMILFHLQLLVAIDLGCRLLYDCETWCEGKVNETWTNQLRASDVLCVLSNTGHEMQTGQFAQSANGVHNSKDISFKSKSARSSGCLTKRRHPLSCRHTCNKFNTPSSAQDMCISCNQYQPSATQDHTKATDPLFTFEPPCHTFNFSSSGLS</sequence>
<organism evidence="1 2">
    <name type="scientific">Macroventuria anomochaeta</name>
    <dbReference type="NCBI Taxonomy" id="301207"/>
    <lineage>
        <taxon>Eukaryota</taxon>
        <taxon>Fungi</taxon>
        <taxon>Dikarya</taxon>
        <taxon>Ascomycota</taxon>
        <taxon>Pezizomycotina</taxon>
        <taxon>Dothideomycetes</taxon>
        <taxon>Pleosporomycetidae</taxon>
        <taxon>Pleosporales</taxon>
        <taxon>Pleosporineae</taxon>
        <taxon>Didymellaceae</taxon>
        <taxon>Macroventuria</taxon>
    </lineage>
</organism>
<comment type="caution">
    <text evidence="1">The sequence shown here is derived from an EMBL/GenBank/DDBJ whole genome shotgun (WGS) entry which is preliminary data.</text>
</comment>